<gene>
    <name evidence="3" type="ORF">CY34DRAFT_809596</name>
</gene>
<dbReference type="PROSITE" id="PS50234">
    <property type="entry name" value="VWFA"/>
    <property type="match status" value="1"/>
</dbReference>
<protein>
    <recommendedName>
        <fullName evidence="2">VWFA domain-containing protein</fullName>
    </recommendedName>
</protein>
<dbReference type="InParanoid" id="A0A0D0AJ94"/>
<evidence type="ECO:0000313" key="4">
    <source>
        <dbReference type="Proteomes" id="UP000054485"/>
    </source>
</evidence>
<keyword evidence="4" id="KW-1185">Reference proteome</keyword>
<sequence>MGNGPSKSRSRSTTSSRGQFGDFSIDHAQDSKSSLAAGQTGSSYEPAAPPPYTTSATTSSSENDAEASRAAARLAYLRQPMRAESMEDALETLRHYDTIIIMDDSSSMAGSLWKEAKQALATLADVAGKYDANGVDIHFLNHHASMTGVADSKIIHQQFANLHPCGPTPIGHRLDIILGDYFRDLDAAKRQEDAGDYFARKQIKPVNVIIITDGAPTDDPESVIVSFAKRLEADKWPLAQVGIQFVQIGKSRRATQYLVELDDSLKQIHHIRDIVDTTPYIGQLNAEMLIKILLGGINRRVDTKGGAAVMY</sequence>
<dbReference type="Proteomes" id="UP000054485">
    <property type="component" value="Unassembled WGS sequence"/>
</dbReference>
<dbReference type="STRING" id="930992.A0A0D0AJ94"/>
<dbReference type="HOGENOM" id="CLU_040578_1_1_1"/>
<reference evidence="3 4" key="1">
    <citation type="submission" date="2014-04" db="EMBL/GenBank/DDBJ databases">
        <authorList>
            <consortium name="DOE Joint Genome Institute"/>
            <person name="Kuo A."/>
            <person name="Ruytinx J."/>
            <person name="Rineau F."/>
            <person name="Colpaert J."/>
            <person name="Kohler A."/>
            <person name="Nagy L.G."/>
            <person name="Floudas D."/>
            <person name="Copeland A."/>
            <person name="Barry K.W."/>
            <person name="Cichocki N."/>
            <person name="Veneault-Fourrey C."/>
            <person name="LaButti K."/>
            <person name="Lindquist E.A."/>
            <person name="Lipzen A."/>
            <person name="Lundell T."/>
            <person name="Morin E."/>
            <person name="Murat C."/>
            <person name="Sun H."/>
            <person name="Tunlid A."/>
            <person name="Henrissat B."/>
            <person name="Grigoriev I.V."/>
            <person name="Hibbett D.S."/>
            <person name="Martin F."/>
            <person name="Nordberg H.P."/>
            <person name="Cantor M.N."/>
            <person name="Hua S.X."/>
        </authorList>
    </citation>
    <scope>NUCLEOTIDE SEQUENCE [LARGE SCALE GENOMIC DNA]</scope>
    <source>
        <strain evidence="3 4">UH-Slu-Lm8-n1</strain>
    </source>
</reference>
<accession>A0A0D0AJ94</accession>
<dbReference type="InterPro" id="IPR002035">
    <property type="entry name" value="VWF_A"/>
</dbReference>
<dbReference type="PANTHER" id="PTHR34706">
    <property type="entry name" value="SLR1338 PROTEIN"/>
    <property type="match status" value="1"/>
</dbReference>
<dbReference type="EMBL" id="KN835405">
    <property type="protein sequence ID" value="KIK38219.1"/>
    <property type="molecule type" value="Genomic_DNA"/>
</dbReference>
<dbReference type="AlphaFoldDB" id="A0A0D0AJ94"/>
<name>A0A0D0AJ94_9AGAM</name>
<feature type="domain" description="VWFA" evidence="2">
    <location>
        <begin position="97"/>
        <end position="288"/>
    </location>
</feature>
<dbReference type="SUPFAM" id="SSF53300">
    <property type="entry name" value="vWA-like"/>
    <property type="match status" value="1"/>
</dbReference>
<evidence type="ECO:0000313" key="3">
    <source>
        <dbReference type="EMBL" id="KIK38219.1"/>
    </source>
</evidence>
<dbReference type="OrthoDB" id="2142040at2759"/>
<evidence type="ECO:0000256" key="1">
    <source>
        <dbReference type="SAM" id="MobiDB-lite"/>
    </source>
</evidence>
<proteinExistence type="predicted"/>
<dbReference type="InterPro" id="IPR036465">
    <property type="entry name" value="vWFA_dom_sf"/>
</dbReference>
<feature type="compositionally biased region" description="Low complexity" evidence="1">
    <location>
        <begin position="53"/>
        <end position="67"/>
    </location>
</feature>
<dbReference type="PANTHER" id="PTHR34706:SF1">
    <property type="entry name" value="VWFA DOMAIN-CONTAINING PROTEIN"/>
    <property type="match status" value="1"/>
</dbReference>
<evidence type="ECO:0000259" key="2">
    <source>
        <dbReference type="PROSITE" id="PS50234"/>
    </source>
</evidence>
<organism evidence="3 4">
    <name type="scientific">Suillus luteus UH-Slu-Lm8-n1</name>
    <dbReference type="NCBI Taxonomy" id="930992"/>
    <lineage>
        <taxon>Eukaryota</taxon>
        <taxon>Fungi</taxon>
        <taxon>Dikarya</taxon>
        <taxon>Basidiomycota</taxon>
        <taxon>Agaricomycotina</taxon>
        <taxon>Agaricomycetes</taxon>
        <taxon>Agaricomycetidae</taxon>
        <taxon>Boletales</taxon>
        <taxon>Suillineae</taxon>
        <taxon>Suillaceae</taxon>
        <taxon>Suillus</taxon>
    </lineage>
</organism>
<dbReference type="Gene3D" id="3.40.50.410">
    <property type="entry name" value="von Willebrand factor, type A domain"/>
    <property type="match status" value="1"/>
</dbReference>
<reference evidence="4" key="2">
    <citation type="submission" date="2015-01" db="EMBL/GenBank/DDBJ databases">
        <title>Evolutionary Origins and Diversification of the Mycorrhizal Mutualists.</title>
        <authorList>
            <consortium name="DOE Joint Genome Institute"/>
            <consortium name="Mycorrhizal Genomics Consortium"/>
            <person name="Kohler A."/>
            <person name="Kuo A."/>
            <person name="Nagy L.G."/>
            <person name="Floudas D."/>
            <person name="Copeland A."/>
            <person name="Barry K.W."/>
            <person name="Cichocki N."/>
            <person name="Veneault-Fourrey C."/>
            <person name="LaButti K."/>
            <person name="Lindquist E.A."/>
            <person name="Lipzen A."/>
            <person name="Lundell T."/>
            <person name="Morin E."/>
            <person name="Murat C."/>
            <person name="Riley R."/>
            <person name="Ohm R."/>
            <person name="Sun H."/>
            <person name="Tunlid A."/>
            <person name="Henrissat B."/>
            <person name="Grigoriev I.V."/>
            <person name="Hibbett D.S."/>
            <person name="Martin F."/>
        </authorList>
    </citation>
    <scope>NUCLEOTIDE SEQUENCE [LARGE SCALE GENOMIC DNA]</scope>
    <source>
        <strain evidence="4">UH-Slu-Lm8-n1</strain>
    </source>
</reference>
<feature type="region of interest" description="Disordered" evidence="1">
    <location>
        <begin position="1"/>
        <end position="67"/>
    </location>
</feature>
<feature type="compositionally biased region" description="Polar residues" evidence="1">
    <location>
        <begin position="31"/>
        <end position="41"/>
    </location>
</feature>